<proteinExistence type="predicted"/>
<accession>A0AAV0JN78</accession>
<name>A0AAV0JN78_9ROSI</name>
<keyword evidence="3" id="KW-1185">Reference proteome</keyword>
<evidence type="ECO:0000313" key="2">
    <source>
        <dbReference type="EMBL" id="CAI0411414.1"/>
    </source>
</evidence>
<protein>
    <submittedName>
        <fullName evidence="2">Uncharacterized protein</fullName>
    </submittedName>
</protein>
<sequence length="66" mass="7445">MGPIRGFKRRKKSSDHKVDQNASPSEDRGASAPSLPDKDVDWWDEFSKRISGTPCILLFLSYCIFG</sequence>
<evidence type="ECO:0000313" key="3">
    <source>
        <dbReference type="Proteomes" id="UP001154282"/>
    </source>
</evidence>
<comment type="caution">
    <text evidence="2">The sequence shown here is derived from an EMBL/GenBank/DDBJ whole genome shotgun (WGS) entry which is preliminary data.</text>
</comment>
<gene>
    <name evidence="2" type="ORF">LITE_LOCUS15156</name>
</gene>
<dbReference type="Proteomes" id="UP001154282">
    <property type="component" value="Unassembled WGS sequence"/>
</dbReference>
<feature type="compositionally biased region" description="Basic residues" evidence="1">
    <location>
        <begin position="1"/>
        <end position="14"/>
    </location>
</feature>
<organism evidence="2 3">
    <name type="scientific">Linum tenue</name>
    <dbReference type="NCBI Taxonomy" id="586396"/>
    <lineage>
        <taxon>Eukaryota</taxon>
        <taxon>Viridiplantae</taxon>
        <taxon>Streptophyta</taxon>
        <taxon>Embryophyta</taxon>
        <taxon>Tracheophyta</taxon>
        <taxon>Spermatophyta</taxon>
        <taxon>Magnoliopsida</taxon>
        <taxon>eudicotyledons</taxon>
        <taxon>Gunneridae</taxon>
        <taxon>Pentapetalae</taxon>
        <taxon>rosids</taxon>
        <taxon>fabids</taxon>
        <taxon>Malpighiales</taxon>
        <taxon>Linaceae</taxon>
        <taxon>Linum</taxon>
    </lineage>
</organism>
<reference evidence="2" key="1">
    <citation type="submission" date="2022-08" db="EMBL/GenBank/DDBJ databases">
        <authorList>
            <person name="Gutierrez-Valencia J."/>
        </authorList>
    </citation>
    <scope>NUCLEOTIDE SEQUENCE</scope>
</reference>
<evidence type="ECO:0000256" key="1">
    <source>
        <dbReference type="SAM" id="MobiDB-lite"/>
    </source>
</evidence>
<dbReference type="EMBL" id="CAMGYJ010000005">
    <property type="protein sequence ID" value="CAI0411414.1"/>
    <property type="molecule type" value="Genomic_DNA"/>
</dbReference>
<dbReference type="AlphaFoldDB" id="A0AAV0JN78"/>
<feature type="compositionally biased region" description="Basic and acidic residues" evidence="1">
    <location>
        <begin position="15"/>
        <end position="29"/>
    </location>
</feature>
<feature type="region of interest" description="Disordered" evidence="1">
    <location>
        <begin position="1"/>
        <end position="37"/>
    </location>
</feature>